<dbReference type="GO" id="GO:0016413">
    <property type="term" value="F:O-acetyltransferase activity"/>
    <property type="evidence" value="ECO:0007669"/>
    <property type="project" value="TreeGrafter"/>
</dbReference>
<keyword evidence="9" id="KW-0012">Acyltransferase</keyword>
<dbReference type="Proteomes" id="UP000315439">
    <property type="component" value="Unassembled WGS sequence"/>
</dbReference>
<dbReference type="AlphaFoldDB" id="A0A545UE76"/>
<dbReference type="PANTHER" id="PTHR40074:SF2">
    <property type="entry name" value="O-ACETYLTRANSFERASE WECH"/>
    <property type="match status" value="1"/>
</dbReference>
<feature type="domain" description="Acyltransferase 3" evidence="8">
    <location>
        <begin position="8"/>
        <end position="346"/>
    </location>
</feature>
<dbReference type="GO" id="GO:0005886">
    <property type="term" value="C:plasma membrane"/>
    <property type="evidence" value="ECO:0007669"/>
    <property type="project" value="UniProtKB-SubCell"/>
</dbReference>
<keyword evidence="4 7" id="KW-0812">Transmembrane</keyword>
<feature type="transmembrane region" description="Helical" evidence="7">
    <location>
        <begin position="223"/>
        <end position="245"/>
    </location>
</feature>
<feature type="transmembrane region" description="Helical" evidence="7">
    <location>
        <begin position="12"/>
        <end position="31"/>
    </location>
</feature>
<keyword evidence="3" id="KW-1003">Cell membrane</keyword>
<evidence type="ECO:0000313" key="10">
    <source>
        <dbReference type="Proteomes" id="UP000315439"/>
    </source>
</evidence>
<proteinExistence type="inferred from homology"/>
<comment type="similarity">
    <text evidence="2">Belongs to the acyltransferase 3 family.</text>
</comment>
<feature type="transmembrane region" description="Helical" evidence="7">
    <location>
        <begin position="251"/>
        <end position="273"/>
    </location>
</feature>
<dbReference type="PANTHER" id="PTHR40074">
    <property type="entry name" value="O-ACETYLTRANSFERASE WECH"/>
    <property type="match status" value="1"/>
</dbReference>
<organism evidence="9 10">
    <name type="scientific">Aliikangiella coralliicola</name>
    <dbReference type="NCBI Taxonomy" id="2592383"/>
    <lineage>
        <taxon>Bacteria</taxon>
        <taxon>Pseudomonadati</taxon>
        <taxon>Pseudomonadota</taxon>
        <taxon>Gammaproteobacteria</taxon>
        <taxon>Oceanospirillales</taxon>
        <taxon>Pleioneaceae</taxon>
        <taxon>Aliikangiella</taxon>
    </lineage>
</organism>
<name>A0A545UE76_9GAMM</name>
<dbReference type="RefSeq" id="WP_142893445.1">
    <property type="nucleotide sequence ID" value="NZ_ML660163.1"/>
</dbReference>
<sequence length="362" mass="40978">MAQNGDIFWVHLIRVISVICVVLLHSAAQVLQLDVTYGSTDWWIANVIDSATRMCVPLLFMLTGFLLLNKSETITLFFRKRLIKVVVPLVAWTGIYASWLVLVERHNPSPISPLSIEISENLLTNFPVSLFRFLFGPAYYHLWFLYTLIGLYFCIPLLRVLVQNAERQLLWYFIIAWGVASVIFPVVVQAKVLLSIELGMVTGNIGYLLLGYLLGTITITKKLFFWMLPLYVVSVIITAVGTWWLSTTDVLSFFFYTAGPAIPTMAVSSYLILRYLIECQSGSQLSWFKRATIQLSHCTFGIYLVHALFLYAFHKGMFGFTLDAVQGSAILYIPLTAVAVYLSSYLVVVLFRQVPLIKVIVP</sequence>
<feature type="transmembrane region" description="Helical" evidence="7">
    <location>
        <begin position="169"/>
        <end position="188"/>
    </location>
</feature>
<comment type="subcellular location">
    <subcellularLocation>
        <location evidence="1">Cell membrane</location>
        <topology evidence="1">Multi-pass membrane protein</topology>
    </subcellularLocation>
</comment>
<evidence type="ECO:0000256" key="3">
    <source>
        <dbReference type="ARBA" id="ARBA00022475"/>
    </source>
</evidence>
<dbReference type="EMBL" id="VIKS01000006">
    <property type="protein sequence ID" value="TQV87784.1"/>
    <property type="molecule type" value="Genomic_DNA"/>
</dbReference>
<dbReference type="InterPro" id="IPR002656">
    <property type="entry name" value="Acyl_transf_3_dom"/>
</dbReference>
<keyword evidence="9" id="KW-0808">Transferase</keyword>
<evidence type="ECO:0000256" key="7">
    <source>
        <dbReference type="SAM" id="Phobius"/>
    </source>
</evidence>
<evidence type="ECO:0000256" key="5">
    <source>
        <dbReference type="ARBA" id="ARBA00022989"/>
    </source>
</evidence>
<evidence type="ECO:0000259" key="8">
    <source>
        <dbReference type="Pfam" id="PF01757"/>
    </source>
</evidence>
<dbReference type="Pfam" id="PF01757">
    <property type="entry name" value="Acyl_transf_3"/>
    <property type="match status" value="1"/>
</dbReference>
<feature type="transmembrane region" description="Helical" evidence="7">
    <location>
        <begin position="81"/>
        <end position="102"/>
    </location>
</feature>
<accession>A0A545UE76</accession>
<keyword evidence="10" id="KW-1185">Reference proteome</keyword>
<evidence type="ECO:0000313" key="9">
    <source>
        <dbReference type="EMBL" id="TQV87784.1"/>
    </source>
</evidence>
<dbReference type="GO" id="GO:0009246">
    <property type="term" value="P:enterobacterial common antigen biosynthetic process"/>
    <property type="evidence" value="ECO:0007669"/>
    <property type="project" value="TreeGrafter"/>
</dbReference>
<feature type="transmembrane region" description="Helical" evidence="7">
    <location>
        <begin position="51"/>
        <end position="69"/>
    </location>
</feature>
<dbReference type="OrthoDB" id="1072135at2"/>
<feature type="transmembrane region" description="Helical" evidence="7">
    <location>
        <begin position="329"/>
        <end position="351"/>
    </location>
</feature>
<reference evidence="9 10" key="1">
    <citation type="submission" date="2019-07" db="EMBL/GenBank/DDBJ databases">
        <title>Draft genome for Aliikangiella sp. M105.</title>
        <authorList>
            <person name="Wang G."/>
        </authorList>
    </citation>
    <scope>NUCLEOTIDE SEQUENCE [LARGE SCALE GENOMIC DNA]</scope>
    <source>
        <strain evidence="9 10">M105</strain>
    </source>
</reference>
<keyword evidence="6 7" id="KW-0472">Membrane</keyword>
<keyword evidence="5 7" id="KW-1133">Transmembrane helix</keyword>
<feature type="transmembrane region" description="Helical" evidence="7">
    <location>
        <begin position="194"/>
        <end position="214"/>
    </location>
</feature>
<feature type="transmembrane region" description="Helical" evidence="7">
    <location>
        <begin position="294"/>
        <end position="314"/>
    </location>
</feature>
<protein>
    <submittedName>
        <fullName evidence="9">Acyltransferase family protein</fullName>
    </submittedName>
</protein>
<evidence type="ECO:0000256" key="2">
    <source>
        <dbReference type="ARBA" id="ARBA00007400"/>
    </source>
</evidence>
<evidence type="ECO:0000256" key="1">
    <source>
        <dbReference type="ARBA" id="ARBA00004651"/>
    </source>
</evidence>
<evidence type="ECO:0000256" key="4">
    <source>
        <dbReference type="ARBA" id="ARBA00022692"/>
    </source>
</evidence>
<comment type="caution">
    <text evidence="9">The sequence shown here is derived from an EMBL/GenBank/DDBJ whole genome shotgun (WGS) entry which is preliminary data.</text>
</comment>
<gene>
    <name evidence="9" type="ORF">FLL46_10380</name>
</gene>
<evidence type="ECO:0000256" key="6">
    <source>
        <dbReference type="ARBA" id="ARBA00023136"/>
    </source>
</evidence>
<feature type="transmembrane region" description="Helical" evidence="7">
    <location>
        <begin position="140"/>
        <end position="162"/>
    </location>
</feature>